<feature type="region of interest" description="Disordered" evidence="1">
    <location>
        <begin position="1"/>
        <end position="31"/>
    </location>
</feature>
<feature type="compositionally biased region" description="Basic and acidic residues" evidence="1">
    <location>
        <begin position="1"/>
        <end position="15"/>
    </location>
</feature>
<reference evidence="2" key="1">
    <citation type="submission" date="2021-06" db="EMBL/GenBank/DDBJ databases">
        <authorList>
            <person name="Kallberg Y."/>
            <person name="Tangrot J."/>
            <person name="Rosling A."/>
        </authorList>
    </citation>
    <scope>NUCLEOTIDE SEQUENCE</scope>
    <source>
        <strain evidence="2">FL966</strain>
    </source>
</reference>
<evidence type="ECO:0000313" key="2">
    <source>
        <dbReference type="EMBL" id="CAG8544019.1"/>
    </source>
</evidence>
<organism evidence="2 3">
    <name type="scientific">Cetraspora pellucida</name>
    <dbReference type="NCBI Taxonomy" id="1433469"/>
    <lineage>
        <taxon>Eukaryota</taxon>
        <taxon>Fungi</taxon>
        <taxon>Fungi incertae sedis</taxon>
        <taxon>Mucoromycota</taxon>
        <taxon>Glomeromycotina</taxon>
        <taxon>Glomeromycetes</taxon>
        <taxon>Diversisporales</taxon>
        <taxon>Gigasporaceae</taxon>
        <taxon>Cetraspora</taxon>
    </lineage>
</organism>
<dbReference type="OrthoDB" id="333905at2759"/>
<proteinExistence type="predicted"/>
<gene>
    <name evidence="2" type="ORF">CPELLU_LOCUS4431</name>
</gene>
<dbReference type="AlphaFoldDB" id="A0A9N9FM89"/>
<dbReference type="Proteomes" id="UP000789759">
    <property type="component" value="Unassembled WGS sequence"/>
</dbReference>
<keyword evidence="3" id="KW-1185">Reference proteome</keyword>
<protein>
    <submittedName>
        <fullName evidence="2">5461_t:CDS:1</fullName>
    </submittedName>
</protein>
<evidence type="ECO:0000313" key="3">
    <source>
        <dbReference type="Proteomes" id="UP000789759"/>
    </source>
</evidence>
<sequence length="217" mass="25497">MFKYHSSEKDFNSRHRDSKSKKLHSASEQERRYKLCAEQEKLLRERASHQSSIKQEQNRDALKKFYERKAKEVGLLNCVSGEKPSINLAESSEMSQAKFSLKRNNSRNSRDLIERIKAGYTIIKFIKYHITRQKTRQILSELYKLRTIENHLISLKSTNNNDIKDPIHKILEQLDKIKCDKSNVILARKNQILKLAQNMIGSLNEKTLNLNYSLDVY</sequence>
<name>A0A9N9FM89_9GLOM</name>
<accession>A0A9N9FM89</accession>
<evidence type="ECO:0000256" key="1">
    <source>
        <dbReference type="SAM" id="MobiDB-lite"/>
    </source>
</evidence>
<dbReference type="EMBL" id="CAJVQA010002340">
    <property type="protein sequence ID" value="CAG8544019.1"/>
    <property type="molecule type" value="Genomic_DNA"/>
</dbReference>
<comment type="caution">
    <text evidence="2">The sequence shown here is derived from an EMBL/GenBank/DDBJ whole genome shotgun (WGS) entry which is preliminary data.</text>
</comment>